<proteinExistence type="predicted"/>
<feature type="transmembrane region" description="Helical" evidence="7">
    <location>
        <begin position="12"/>
        <end position="35"/>
    </location>
</feature>
<keyword evidence="2" id="KW-0813">Transport</keyword>
<gene>
    <name evidence="9" type="ORF">SAMN05444487_11260</name>
</gene>
<sequence length="399" mass="43002">MGQGKEKRRFRILLGVVAAAGLTQGLLLPLMATLLEKDGVSSSMNGLHATALYLGVLLSTPFCGALVRRYGYRTVIGFGMVLLAGGTFLFPVMTGFLPWMVLRFVVGIGDSILHYASQLWITSESPMHLRGRLLSQYGLAFGIGFGLGPLGINLLTFGEWVPFVTMGALLLIVLVGIFLLEDHRPPINNPSEASGRRMVRINRMGFVALCPGFLYGFLEATLSGSFPVYGLREGLGATWVSILISAFVYGSLLFQLPLGALSDRWGRKRVLGWICFLGSIGMALIPFAIKNEWILLTLFTLVGGLLGSLFSLGLAFLADIVPVEDLPEANALSGAYFAIGCLVGPYVGGVLIQVAGGSSLFYLIAGTLFAFVMLTFLYRTPSPTRVVEGKDQEEVVLSR</sequence>
<dbReference type="Pfam" id="PF07690">
    <property type="entry name" value="MFS_1"/>
    <property type="match status" value="1"/>
</dbReference>
<dbReference type="SUPFAM" id="SSF103473">
    <property type="entry name" value="MFS general substrate transporter"/>
    <property type="match status" value="1"/>
</dbReference>
<dbReference type="GO" id="GO:0005886">
    <property type="term" value="C:plasma membrane"/>
    <property type="evidence" value="ECO:0007669"/>
    <property type="project" value="UniProtKB-SubCell"/>
</dbReference>
<name>A0A1H2ZYA3_9BACL</name>
<dbReference type="Gene3D" id="1.20.1250.20">
    <property type="entry name" value="MFS general substrate transporter like domains"/>
    <property type="match status" value="2"/>
</dbReference>
<dbReference type="InterPro" id="IPR036259">
    <property type="entry name" value="MFS_trans_sf"/>
</dbReference>
<evidence type="ECO:0000256" key="6">
    <source>
        <dbReference type="ARBA" id="ARBA00023136"/>
    </source>
</evidence>
<dbReference type="AlphaFoldDB" id="A0A1H2ZYA3"/>
<dbReference type="InterPro" id="IPR047200">
    <property type="entry name" value="MFS_YcaD-like"/>
</dbReference>
<protein>
    <submittedName>
        <fullName evidence="9">Predicted arabinose efflux permease, MFS family</fullName>
    </submittedName>
</protein>
<dbReference type="CDD" id="cd17477">
    <property type="entry name" value="MFS_YcaD_like"/>
    <property type="match status" value="1"/>
</dbReference>
<reference evidence="9 10" key="1">
    <citation type="submission" date="2016-10" db="EMBL/GenBank/DDBJ databases">
        <authorList>
            <person name="de Groot N.N."/>
        </authorList>
    </citation>
    <scope>NUCLEOTIDE SEQUENCE [LARGE SCALE GENOMIC DNA]</scope>
    <source>
        <strain evidence="9 10">DSM 45610</strain>
    </source>
</reference>
<feature type="transmembrane region" description="Helical" evidence="7">
    <location>
        <begin position="160"/>
        <end position="180"/>
    </location>
</feature>
<keyword evidence="5 7" id="KW-1133">Transmembrane helix</keyword>
<evidence type="ECO:0000259" key="8">
    <source>
        <dbReference type="PROSITE" id="PS50850"/>
    </source>
</evidence>
<feature type="transmembrane region" description="Helical" evidence="7">
    <location>
        <begin position="295"/>
        <end position="317"/>
    </location>
</feature>
<feature type="transmembrane region" description="Helical" evidence="7">
    <location>
        <begin position="201"/>
        <end position="218"/>
    </location>
</feature>
<feature type="transmembrane region" description="Helical" evidence="7">
    <location>
        <begin position="270"/>
        <end position="289"/>
    </location>
</feature>
<evidence type="ECO:0000256" key="4">
    <source>
        <dbReference type="ARBA" id="ARBA00022692"/>
    </source>
</evidence>
<comment type="subcellular location">
    <subcellularLocation>
        <location evidence="1">Cell membrane</location>
        <topology evidence="1">Multi-pass membrane protein</topology>
    </subcellularLocation>
</comment>
<dbReference type="InterPro" id="IPR011701">
    <property type="entry name" value="MFS"/>
</dbReference>
<feature type="transmembrane region" description="Helical" evidence="7">
    <location>
        <begin position="47"/>
        <end position="67"/>
    </location>
</feature>
<dbReference type="GO" id="GO:0022857">
    <property type="term" value="F:transmembrane transporter activity"/>
    <property type="evidence" value="ECO:0007669"/>
    <property type="project" value="InterPro"/>
</dbReference>
<organism evidence="9 10">
    <name type="scientific">Marininema mesophilum</name>
    <dbReference type="NCBI Taxonomy" id="1048340"/>
    <lineage>
        <taxon>Bacteria</taxon>
        <taxon>Bacillati</taxon>
        <taxon>Bacillota</taxon>
        <taxon>Bacilli</taxon>
        <taxon>Bacillales</taxon>
        <taxon>Thermoactinomycetaceae</taxon>
        <taxon>Marininema</taxon>
    </lineage>
</organism>
<feature type="transmembrane region" description="Helical" evidence="7">
    <location>
        <begin position="133"/>
        <end position="154"/>
    </location>
</feature>
<feature type="transmembrane region" description="Helical" evidence="7">
    <location>
        <begin position="329"/>
        <end position="354"/>
    </location>
</feature>
<evidence type="ECO:0000313" key="10">
    <source>
        <dbReference type="Proteomes" id="UP000198534"/>
    </source>
</evidence>
<accession>A0A1H2ZYA3</accession>
<evidence type="ECO:0000313" key="9">
    <source>
        <dbReference type="EMBL" id="SDX22522.1"/>
    </source>
</evidence>
<dbReference type="Proteomes" id="UP000198534">
    <property type="component" value="Unassembled WGS sequence"/>
</dbReference>
<keyword evidence="4 7" id="KW-0812">Transmembrane</keyword>
<dbReference type="PROSITE" id="PS50850">
    <property type="entry name" value="MFS"/>
    <property type="match status" value="1"/>
</dbReference>
<dbReference type="PANTHER" id="PTHR23521">
    <property type="entry name" value="TRANSPORTER MFS SUPERFAMILY"/>
    <property type="match status" value="1"/>
</dbReference>
<keyword evidence="3" id="KW-1003">Cell membrane</keyword>
<dbReference type="Pfam" id="PF00083">
    <property type="entry name" value="Sugar_tr"/>
    <property type="match status" value="1"/>
</dbReference>
<feature type="transmembrane region" description="Helical" evidence="7">
    <location>
        <begin position="360"/>
        <end position="378"/>
    </location>
</feature>
<dbReference type="STRING" id="1048340.SAMN05444487_11260"/>
<keyword evidence="6 7" id="KW-0472">Membrane</keyword>
<feature type="transmembrane region" description="Helical" evidence="7">
    <location>
        <begin position="100"/>
        <end position="121"/>
    </location>
</feature>
<dbReference type="InterPro" id="IPR005828">
    <property type="entry name" value="MFS_sugar_transport-like"/>
</dbReference>
<evidence type="ECO:0000256" key="2">
    <source>
        <dbReference type="ARBA" id="ARBA00022448"/>
    </source>
</evidence>
<dbReference type="EMBL" id="FNNQ01000012">
    <property type="protein sequence ID" value="SDX22522.1"/>
    <property type="molecule type" value="Genomic_DNA"/>
</dbReference>
<keyword evidence="10" id="KW-1185">Reference proteome</keyword>
<evidence type="ECO:0000256" key="5">
    <source>
        <dbReference type="ARBA" id="ARBA00022989"/>
    </source>
</evidence>
<dbReference type="InterPro" id="IPR020846">
    <property type="entry name" value="MFS_dom"/>
</dbReference>
<dbReference type="RefSeq" id="WP_091741224.1">
    <property type="nucleotide sequence ID" value="NZ_FNNQ01000012.1"/>
</dbReference>
<dbReference type="OrthoDB" id="9607at2"/>
<feature type="transmembrane region" description="Helical" evidence="7">
    <location>
        <begin position="238"/>
        <end position="258"/>
    </location>
</feature>
<feature type="domain" description="Major facilitator superfamily (MFS) profile" evidence="8">
    <location>
        <begin position="9"/>
        <end position="383"/>
    </location>
</feature>
<evidence type="ECO:0000256" key="3">
    <source>
        <dbReference type="ARBA" id="ARBA00022475"/>
    </source>
</evidence>
<dbReference type="PANTHER" id="PTHR23521:SF2">
    <property type="entry name" value="TRANSPORTER MFS SUPERFAMILY"/>
    <property type="match status" value="1"/>
</dbReference>
<feature type="transmembrane region" description="Helical" evidence="7">
    <location>
        <begin position="74"/>
        <end position="94"/>
    </location>
</feature>
<evidence type="ECO:0000256" key="1">
    <source>
        <dbReference type="ARBA" id="ARBA00004651"/>
    </source>
</evidence>
<evidence type="ECO:0000256" key="7">
    <source>
        <dbReference type="SAM" id="Phobius"/>
    </source>
</evidence>